<proteinExistence type="predicted"/>
<dbReference type="EMBL" id="GDIQ01003616">
    <property type="protein sequence ID" value="JAN91121.1"/>
    <property type="molecule type" value="Transcribed_RNA"/>
</dbReference>
<reference evidence="2" key="2">
    <citation type="submission" date="2015-10" db="EMBL/GenBank/DDBJ databases">
        <title>EvidentialGene: Evidence-directed Construction of Complete mRNA Transcriptomes without Genomes.</title>
        <authorList>
            <person name="Gilbert D.G."/>
        </authorList>
    </citation>
    <scope>NUCLEOTIDE SEQUENCE</scope>
</reference>
<organism evidence="2">
    <name type="scientific">Daphnia magna</name>
    <dbReference type="NCBI Taxonomy" id="35525"/>
    <lineage>
        <taxon>Eukaryota</taxon>
        <taxon>Metazoa</taxon>
        <taxon>Ecdysozoa</taxon>
        <taxon>Arthropoda</taxon>
        <taxon>Crustacea</taxon>
        <taxon>Branchiopoda</taxon>
        <taxon>Diplostraca</taxon>
        <taxon>Cladocera</taxon>
        <taxon>Anomopoda</taxon>
        <taxon>Daphniidae</taxon>
        <taxon>Daphnia</taxon>
    </lineage>
</organism>
<evidence type="ECO:0000313" key="1">
    <source>
        <dbReference type="EMBL" id="JAI95046.1"/>
    </source>
</evidence>
<name>A0A0P6IPF8_9CRUS</name>
<sequence>MTNGFSWRITSPFVVATGIENRKRYVINRNWRVSTKGTLFEVRVDSISASRYHSKTRK</sequence>
<evidence type="ECO:0000313" key="2">
    <source>
        <dbReference type="EMBL" id="JAN91121.1"/>
    </source>
</evidence>
<reference evidence="1" key="3">
    <citation type="submission" date="2015-10" db="EMBL/GenBank/DDBJ databases">
        <authorList>
            <person name="Gilbert D.G."/>
        </authorList>
    </citation>
    <scope>NUCLEOTIDE SEQUENCE</scope>
</reference>
<reference evidence="1" key="1">
    <citation type="submission" date="2015-10" db="EMBL/GenBank/DDBJ databases">
        <title>Daphnia magna gene sets from two clonal populations assembled and annotated with EvidentialGene.</title>
        <authorList>
            <person name="Gilbert D."/>
            <person name="Podicheti R."/>
            <person name="Orsini L."/>
            <person name="Colbourne J."/>
            <person name="Pfrender M."/>
        </authorList>
    </citation>
    <scope>NUCLEOTIDE SEQUENCE</scope>
</reference>
<dbReference type="EMBL" id="GDIP01228355">
    <property type="protein sequence ID" value="JAI95046.1"/>
    <property type="molecule type" value="Transcribed_RNA"/>
</dbReference>
<dbReference type="AlphaFoldDB" id="A0A0P6IPF8"/>
<accession>A0A0P6IPF8</accession>
<protein>
    <submittedName>
        <fullName evidence="2">Uncharacterized protein</fullName>
    </submittedName>
</protein>